<protein>
    <submittedName>
        <fullName evidence="1">Uncharacterized protein</fullName>
    </submittedName>
</protein>
<organism evidence="1 2">
    <name type="scientific">Solanum bulbocastanum</name>
    <name type="common">Wild potato</name>
    <dbReference type="NCBI Taxonomy" id="147425"/>
    <lineage>
        <taxon>Eukaryota</taxon>
        <taxon>Viridiplantae</taxon>
        <taxon>Streptophyta</taxon>
        <taxon>Embryophyta</taxon>
        <taxon>Tracheophyta</taxon>
        <taxon>Spermatophyta</taxon>
        <taxon>Magnoliopsida</taxon>
        <taxon>eudicotyledons</taxon>
        <taxon>Gunneridae</taxon>
        <taxon>Pentapetalae</taxon>
        <taxon>asterids</taxon>
        <taxon>lamiids</taxon>
        <taxon>Solanales</taxon>
        <taxon>Solanaceae</taxon>
        <taxon>Solanoideae</taxon>
        <taxon>Solaneae</taxon>
        <taxon>Solanum</taxon>
    </lineage>
</organism>
<name>A0AAN8SWJ2_SOLBU</name>
<accession>A0AAN8SWJ2</accession>
<reference evidence="1 2" key="1">
    <citation type="submission" date="2024-02" db="EMBL/GenBank/DDBJ databases">
        <title>de novo genome assembly of Solanum bulbocastanum strain 11H21.</title>
        <authorList>
            <person name="Hosaka A.J."/>
        </authorList>
    </citation>
    <scope>NUCLEOTIDE SEQUENCE [LARGE SCALE GENOMIC DNA]</scope>
    <source>
        <tissue evidence="1">Young leaves</tissue>
    </source>
</reference>
<dbReference type="Proteomes" id="UP001371456">
    <property type="component" value="Unassembled WGS sequence"/>
</dbReference>
<sequence length="106" mass="11850">MAAGQPSRSDGPELPLSSDIVFPRLQHPNAPHTIIVPKPCSDLPNEHTFLPNVKSLDQYVDLFKTNKEAGINNSTVEPIPVKKLSYKDRIPRINDDQHKGEDGINW</sequence>
<gene>
    <name evidence="1" type="ORF">RDI58_028931</name>
</gene>
<dbReference type="EMBL" id="JBANQN010000012">
    <property type="protein sequence ID" value="KAK6773693.1"/>
    <property type="molecule type" value="Genomic_DNA"/>
</dbReference>
<evidence type="ECO:0000313" key="2">
    <source>
        <dbReference type="Proteomes" id="UP001371456"/>
    </source>
</evidence>
<comment type="caution">
    <text evidence="1">The sequence shown here is derived from an EMBL/GenBank/DDBJ whole genome shotgun (WGS) entry which is preliminary data.</text>
</comment>
<evidence type="ECO:0000313" key="1">
    <source>
        <dbReference type="EMBL" id="KAK6773693.1"/>
    </source>
</evidence>
<dbReference type="AlphaFoldDB" id="A0AAN8SWJ2"/>
<keyword evidence="2" id="KW-1185">Reference proteome</keyword>
<proteinExistence type="predicted"/>